<dbReference type="NCBIfam" id="NF000584">
    <property type="entry name" value="PRK00009.1"/>
    <property type="match status" value="1"/>
</dbReference>
<feature type="active site" evidence="10 11">
    <location>
        <position position="155"/>
    </location>
</feature>
<dbReference type="InterPro" id="IPR021135">
    <property type="entry name" value="PEP_COase"/>
</dbReference>
<evidence type="ECO:0000256" key="3">
    <source>
        <dbReference type="ARBA" id="ARBA00008346"/>
    </source>
</evidence>
<dbReference type="GO" id="GO:0006099">
    <property type="term" value="P:tricarboxylic acid cycle"/>
    <property type="evidence" value="ECO:0007669"/>
    <property type="project" value="InterPro"/>
</dbReference>
<comment type="subunit">
    <text evidence="10">Homotetramer.</text>
</comment>
<dbReference type="PANTHER" id="PTHR30523:SF6">
    <property type="entry name" value="PHOSPHOENOLPYRUVATE CARBOXYLASE"/>
    <property type="match status" value="1"/>
</dbReference>
<dbReference type="InterPro" id="IPR033129">
    <property type="entry name" value="PEPCASE_His_AS"/>
</dbReference>
<reference evidence="13" key="1">
    <citation type="submission" date="2018-05" db="EMBL/GenBank/DDBJ databases">
        <authorList>
            <person name="Lanie J.A."/>
            <person name="Ng W.-L."/>
            <person name="Kazmierczak K.M."/>
            <person name="Andrzejewski T.M."/>
            <person name="Davidsen T.M."/>
            <person name="Wayne K.J."/>
            <person name="Tettelin H."/>
            <person name="Glass J.I."/>
            <person name="Rusch D."/>
            <person name="Podicherti R."/>
            <person name="Tsui H.-C.T."/>
            <person name="Winkler M.E."/>
        </authorList>
    </citation>
    <scope>NUCLEOTIDE SEQUENCE</scope>
    <source>
        <strain evidence="13">KNB</strain>
    </source>
</reference>
<evidence type="ECO:0000256" key="6">
    <source>
        <dbReference type="ARBA" id="ARBA00022842"/>
    </source>
</evidence>
<evidence type="ECO:0000256" key="5">
    <source>
        <dbReference type="ARBA" id="ARBA00022419"/>
    </source>
</evidence>
<evidence type="ECO:0000256" key="8">
    <source>
        <dbReference type="ARBA" id="ARBA00023300"/>
    </source>
</evidence>
<accession>A0A2X0QT10</accession>
<evidence type="ECO:0000256" key="9">
    <source>
        <dbReference type="ARBA" id="ARBA00048995"/>
    </source>
</evidence>
<keyword evidence="8 10" id="KW-0120">Carbon dioxide fixation</keyword>
<gene>
    <name evidence="10 13" type="primary">ppc</name>
    <name evidence="13" type="ORF">NITFAB_0347</name>
</gene>
<feature type="active site" evidence="10 12">
    <location>
        <position position="585"/>
    </location>
</feature>
<keyword evidence="7 10" id="KW-0456">Lyase</keyword>
<keyword evidence="13" id="KW-0670">Pyruvate</keyword>
<dbReference type="GO" id="GO:0015977">
    <property type="term" value="P:carbon fixation"/>
    <property type="evidence" value="ECO:0007669"/>
    <property type="project" value="UniProtKB-UniRule"/>
</dbReference>
<proteinExistence type="inferred from homology"/>
<dbReference type="GO" id="GO:0000287">
    <property type="term" value="F:magnesium ion binding"/>
    <property type="evidence" value="ECO:0007669"/>
    <property type="project" value="UniProtKB-UniRule"/>
</dbReference>
<dbReference type="PROSITE" id="PS00781">
    <property type="entry name" value="PEPCASE_1"/>
    <property type="match status" value="1"/>
</dbReference>
<dbReference type="HAMAP" id="MF_00595">
    <property type="entry name" value="PEPcase_type1"/>
    <property type="match status" value="1"/>
</dbReference>
<dbReference type="GO" id="GO:0006107">
    <property type="term" value="P:oxaloacetate metabolic process"/>
    <property type="evidence" value="ECO:0007669"/>
    <property type="project" value="UniProtKB-UniRule"/>
</dbReference>
<dbReference type="PRINTS" id="PR00150">
    <property type="entry name" value="PEPCARBXLASE"/>
</dbReference>
<evidence type="ECO:0000256" key="12">
    <source>
        <dbReference type="PROSITE-ProRule" id="PRU10112"/>
    </source>
</evidence>
<organism evidence="13">
    <name type="scientific">Candidatus Nitrotoga fabula</name>
    <dbReference type="NCBI Taxonomy" id="2182327"/>
    <lineage>
        <taxon>Bacteria</taxon>
        <taxon>Pseudomonadati</taxon>
        <taxon>Pseudomonadota</taxon>
        <taxon>Betaproteobacteria</taxon>
        <taxon>Nitrosomonadales</taxon>
        <taxon>Gallionellaceae</taxon>
        <taxon>Candidatus Nitrotoga</taxon>
    </lineage>
</organism>
<dbReference type="PROSITE" id="PS00393">
    <property type="entry name" value="PEPCASE_2"/>
    <property type="match status" value="1"/>
</dbReference>
<dbReference type="GO" id="GO:0008964">
    <property type="term" value="F:phosphoenolpyruvate carboxylase activity"/>
    <property type="evidence" value="ECO:0007669"/>
    <property type="project" value="UniProtKB-UniRule"/>
</dbReference>
<evidence type="ECO:0000313" key="13">
    <source>
        <dbReference type="EMBL" id="SPS04758.1"/>
    </source>
</evidence>
<comment type="function">
    <text evidence="2 10">Forms oxaloacetate, a four-carbon dicarboxylic acid source for the tricarboxylic acid cycle.</text>
</comment>
<evidence type="ECO:0000256" key="10">
    <source>
        <dbReference type="HAMAP-Rule" id="MF_00595"/>
    </source>
</evidence>
<comment type="catalytic activity">
    <reaction evidence="9 10">
        <text>oxaloacetate + phosphate = phosphoenolpyruvate + hydrogencarbonate</text>
        <dbReference type="Rhea" id="RHEA:28370"/>
        <dbReference type="ChEBI" id="CHEBI:16452"/>
        <dbReference type="ChEBI" id="CHEBI:17544"/>
        <dbReference type="ChEBI" id="CHEBI:43474"/>
        <dbReference type="ChEBI" id="CHEBI:58702"/>
        <dbReference type="EC" id="4.1.1.31"/>
    </reaction>
</comment>
<dbReference type="Gene3D" id="1.20.1440.90">
    <property type="entry name" value="Phosphoenolpyruvate/pyruvate domain"/>
    <property type="match status" value="1"/>
</dbReference>
<keyword evidence="6 10" id="KW-0460">Magnesium</keyword>
<evidence type="ECO:0000256" key="11">
    <source>
        <dbReference type="PROSITE-ProRule" id="PRU10111"/>
    </source>
</evidence>
<evidence type="ECO:0000256" key="2">
    <source>
        <dbReference type="ARBA" id="ARBA00003670"/>
    </source>
</evidence>
<sequence length="926" mass="104391">MNTMNLPAIPADLSFKDMPLREDIRLLGRILGDTLREQEGERTFDIVENVRRCAVLFRKTQDDRDGQQLESILDALSPRDTLSVVRAFSYFSQLSNIAEDLHHNRRRRAHFTAGSPPQEGSLQLALDRIQEKHISAETIQAFFDKALISPVLTAHPTEVQRKSIRDCQLIIASLLSDRDRIDMTPDELADNEEALRRFVLILWHTRMLRTSKLTVPDEVKNGLAYYRYTFFSEIPKIYASLEKQIEDRFGKRLHIPPFLRVGSWIGGDRDGNPFVTHQVMLDTVMRHSATTLEYYLSETHLLGKRLSLSTHLVNVSKELEEFAAQSPDKAVSREDEPYRRALISVYSRLVATSKQFGHHVKHLQPVGQNAKPYADAQEYIADLDMIIHSLEQHGALYLARGRVACLRRAVEVFGFHLAPLDMRQHSGVHEQVIGEVLAIAGNSNYAHLDEAGRCSVLIAALQAGKALVNELEGYSDTVKSELQLMQVAAKIHSQFGHAALPNYIISKTDAVSDLLEVALMLQQVGLLENRDRLHVNIIPLFETIADLRSCGKIMHELFSLPFYRELLKSRGNTQEVMLGYSDSNKDGGYLTANWELYKAELELVNVFEKHGIELRLFHGRGGTVGRGGGPSYEAILAQPPGSVNAQIRITEQGEVIASKYSDHEIGRRNLEILIAATMEATLLHPQHDQNNSVMPEYLRIGEELSSDAFASYRQLVYETPGFNDYFFASTPIREIAELNIGSRPSSRKATNNIEDLRAIPWVFSWSLNRILLPGWYGFGSAVQKFVAREGEPGLQQLQAMYKNWAFFRGLLSNMDMVLSKTDMGIASRYAELVPDETLRHSIFSRIEEEWQCTVDMLFAITGATTLLESNPTLARSLATRTPYIDPLNHLQVGLLHRHRSGDTNNLVKRAIHLTINGIAAGLRNSG</sequence>
<evidence type="ECO:0000256" key="1">
    <source>
        <dbReference type="ARBA" id="ARBA00001946"/>
    </source>
</evidence>
<dbReference type="SUPFAM" id="SSF51621">
    <property type="entry name" value="Phosphoenolpyruvate/pyruvate domain"/>
    <property type="match status" value="1"/>
</dbReference>
<comment type="cofactor">
    <cofactor evidence="1 10">
        <name>Mg(2+)</name>
        <dbReference type="ChEBI" id="CHEBI:18420"/>
    </cofactor>
</comment>
<evidence type="ECO:0000256" key="4">
    <source>
        <dbReference type="ARBA" id="ARBA00012305"/>
    </source>
</evidence>
<dbReference type="AlphaFoldDB" id="A0A2X0QT10"/>
<dbReference type="EMBL" id="LS423452">
    <property type="protein sequence ID" value="SPS04758.1"/>
    <property type="molecule type" value="Genomic_DNA"/>
</dbReference>
<dbReference type="InterPro" id="IPR018129">
    <property type="entry name" value="PEP_COase_Lys_AS"/>
</dbReference>
<dbReference type="EC" id="4.1.1.31" evidence="4 10"/>
<dbReference type="PANTHER" id="PTHR30523">
    <property type="entry name" value="PHOSPHOENOLPYRUVATE CARBOXYLASE"/>
    <property type="match status" value="1"/>
</dbReference>
<evidence type="ECO:0000256" key="7">
    <source>
        <dbReference type="ARBA" id="ARBA00023239"/>
    </source>
</evidence>
<name>A0A2X0QT10_9PROT</name>
<dbReference type="Pfam" id="PF00311">
    <property type="entry name" value="PEPcase"/>
    <property type="match status" value="1"/>
</dbReference>
<comment type="similarity">
    <text evidence="3 10">Belongs to the PEPCase type 1 family.</text>
</comment>
<protein>
    <recommendedName>
        <fullName evidence="5 10">Phosphoenolpyruvate carboxylase</fullName>
        <shortName evidence="10">PEPC</shortName>
        <shortName evidence="10">PEPCase</shortName>
        <ecNumber evidence="4 10">4.1.1.31</ecNumber>
    </recommendedName>
</protein>
<dbReference type="GO" id="GO:0005829">
    <property type="term" value="C:cytosol"/>
    <property type="evidence" value="ECO:0007669"/>
    <property type="project" value="TreeGrafter"/>
</dbReference>
<dbReference type="InterPro" id="IPR015813">
    <property type="entry name" value="Pyrv/PenolPyrv_kinase-like_dom"/>
</dbReference>
<dbReference type="InterPro" id="IPR022805">
    <property type="entry name" value="PEP_COase_bac/pln-type"/>
</dbReference>